<comment type="caution">
    <text evidence="3">The sequence shown here is derived from an EMBL/GenBank/DDBJ whole genome shotgun (WGS) entry which is preliminary data.</text>
</comment>
<dbReference type="Proteomes" id="UP000027936">
    <property type="component" value="Unassembled WGS sequence"/>
</dbReference>
<accession>A0A072NPM1</accession>
<comment type="similarity">
    <text evidence="1">Belongs to the glycosyltransferase 2 family.</text>
</comment>
<dbReference type="Gene3D" id="3.90.550.10">
    <property type="entry name" value="Spore Coat Polysaccharide Biosynthesis Protein SpsA, Chain A"/>
    <property type="match status" value="1"/>
</dbReference>
<name>A0A072NPM1_SCHAZ</name>
<organism evidence="3 4">
    <name type="scientific">Schinkia azotoformans MEV2011</name>
    <dbReference type="NCBI Taxonomy" id="1348973"/>
    <lineage>
        <taxon>Bacteria</taxon>
        <taxon>Bacillati</taxon>
        <taxon>Bacillota</taxon>
        <taxon>Bacilli</taxon>
        <taxon>Bacillales</taxon>
        <taxon>Bacillaceae</taxon>
        <taxon>Calidifontibacillus/Schinkia group</taxon>
        <taxon>Schinkia</taxon>
    </lineage>
</organism>
<gene>
    <name evidence="3" type="ORF">M670_01694</name>
</gene>
<evidence type="ECO:0000256" key="1">
    <source>
        <dbReference type="ARBA" id="ARBA00006739"/>
    </source>
</evidence>
<dbReference type="AlphaFoldDB" id="A0A072NPM1"/>
<keyword evidence="3" id="KW-0808">Transferase</keyword>
<dbReference type="PANTHER" id="PTHR22916">
    <property type="entry name" value="GLYCOSYLTRANSFERASE"/>
    <property type="match status" value="1"/>
</dbReference>
<dbReference type="Pfam" id="PF00535">
    <property type="entry name" value="Glycos_transf_2"/>
    <property type="match status" value="1"/>
</dbReference>
<dbReference type="SUPFAM" id="SSF53448">
    <property type="entry name" value="Nucleotide-diphospho-sugar transferases"/>
    <property type="match status" value="1"/>
</dbReference>
<evidence type="ECO:0000313" key="3">
    <source>
        <dbReference type="EMBL" id="KEF38878.1"/>
    </source>
</evidence>
<feature type="domain" description="Glycosyltransferase 2-like" evidence="2">
    <location>
        <begin position="19"/>
        <end position="178"/>
    </location>
</feature>
<dbReference type="PANTHER" id="PTHR22916:SF3">
    <property type="entry name" value="UDP-GLCNAC:BETAGAL BETA-1,3-N-ACETYLGLUCOSAMINYLTRANSFERASE-LIKE PROTEIN 1"/>
    <property type="match status" value="1"/>
</dbReference>
<evidence type="ECO:0000259" key="2">
    <source>
        <dbReference type="Pfam" id="PF00535"/>
    </source>
</evidence>
<dbReference type="EMBL" id="JJRY01000005">
    <property type="protein sequence ID" value="KEF38878.1"/>
    <property type="molecule type" value="Genomic_DNA"/>
</dbReference>
<proteinExistence type="inferred from homology"/>
<dbReference type="InterPro" id="IPR001173">
    <property type="entry name" value="Glyco_trans_2-like"/>
</dbReference>
<dbReference type="GO" id="GO:0016758">
    <property type="term" value="F:hexosyltransferase activity"/>
    <property type="evidence" value="ECO:0007669"/>
    <property type="project" value="UniProtKB-ARBA"/>
</dbReference>
<dbReference type="PATRIC" id="fig|1348973.3.peg.1653"/>
<sequence length="342" mass="40242">METEVKYNNEVLVSISCLTYNHEKYLRQALDSMLMQKTNFPFEIIVHDDVSTDNTVEIIKEYARKYPNIVKPIIQMENQYSKKVSITHQYILPKARGKYIAYCEGDDYWTEPNKLQKQVDFLEGHPEFIATTHECWEVDENGKMLSSRYFYGYRKSGIYTINTHQKKRILFGQTATLMHRREAIELSSQEEIDKFGEIKATGDVKKAMLISLRGNTYCFEEVMSHHRRIYSGGDSWSAQLSKFNVHRFVFEECLYMQDFAKEVFGVKLDYSKHLVMFTTILLGKTVMKPSKDKWNDLLFMCSKFPSKTNLVFKITFTLIKYPFLVIKTRLTGLRHRLLYGKS</sequence>
<dbReference type="InterPro" id="IPR029044">
    <property type="entry name" value="Nucleotide-diphossugar_trans"/>
</dbReference>
<reference evidence="3 4" key="1">
    <citation type="submission" date="2014-04" db="EMBL/GenBank/DDBJ databases">
        <title>Draft genome sequence of Bacillus azotoformans MEV2011, a (co-) denitrifying strain unable to grow in the presence of oxygen.</title>
        <authorList>
            <person name="Nielsen M."/>
            <person name="Schreiber L."/>
            <person name="Finster K."/>
            <person name="Schramm A."/>
        </authorList>
    </citation>
    <scope>NUCLEOTIDE SEQUENCE [LARGE SCALE GENOMIC DNA]</scope>
    <source>
        <strain evidence="3 4">MEV2011</strain>
    </source>
</reference>
<protein>
    <submittedName>
        <fullName evidence="3">Glycosyl transferase</fullName>
    </submittedName>
</protein>
<evidence type="ECO:0000313" key="4">
    <source>
        <dbReference type="Proteomes" id="UP000027936"/>
    </source>
</evidence>
<dbReference type="RefSeq" id="WP_035194858.1">
    <property type="nucleotide sequence ID" value="NZ_JJRY01000005.1"/>
</dbReference>
<dbReference type="OrthoDB" id="199095at2"/>